<name>A0ABQ5MFB9_9FLAO</name>
<dbReference type="InterPro" id="IPR037107">
    <property type="entry name" value="Put_OMP_sf"/>
</dbReference>
<organism evidence="1 2">
    <name type="scientific">Neptunitalea lumnitzerae</name>
    <dbReference type="NCBI Taxonomy" id="2965509"/>
    <lineage>
        <taxon>Bacteria</taxon>
        <taxon>Pseudomonadati</taxon>
        <taxon>Bacteroidota</taxon>
        <taxon>Flavobacteriia</taxon>
        <taxon>Flavobacteriales</taxon>
        <taxon>Flavobacteriaceae</taxon>
        <taxon>Neptunitalea</taxon>
    </lineage>
</organism>
<comment type="caution">
    <text evidence="1">The sequence shown here is derived from an EMBL/GenBank/DDBJ whole genome shotgun (WGS) entry which is preliminary data.</text>
</comment>
<dbReference type="EMBL" id="BRVO01000001">
    <property type="protein sequence ID" value="GLB47735.1"/>
    <property type="molecule type" value="Genomic_DNA"/>
</dbReference>
<keyword evidence="2" id="KW-1185">Reference proteome</keyword>
<accession>A0ABQ5MFB9</accession>
<dbReference type="Proteomes" id="UP001143543">
    <property type="component" value="Unassembled WGS sequence"/>
</dbReference>
<dbReference type="GO" id="GO:0004527">
    <property type="term" value="F:exonuclease activity"/>
    <property type="evidence" value="ECO:0007669"/>
    <property type="project" value="UniProtKB-KW"/>
</dbReference>
<dbReference type="InterPro" id="IPR018707">
    <property type="entry name" value="LpxR"/>
</dbReference>
<dbReference type="Pfam" id="PF09982">
    <property type="entry name" value="LpxR"/>
    <property type="match status" value="1"/>
</dbReference>
<evidence type="ECO:0000313" key="2">
    <source>
        <dbReference type="Proteomes" id="UP001143543"/>
    </source>
</evidence>
<reference evidence="1" key="1">
    <citation type="submission" date="2022-07" db="EMBL/GenBank/DDBJ databases">
        <title>Taxonomy of Novel Oxalotrophic and Methylotrophic Bacteria.</title>
        <authorList>
            <person name="Sahin N."/>
            <person name="Tani A."/>
        </authorList>
    </citation>
    <scope>NUCLEOTIDE SEQUENCE</scope>
    <source>
        <strain evidence="1">Y10</strain>
    </source>
</reference>
<keyword evidence="1" id="KW-0540">Nuclease</keyword>
<keyword evidence="1" id="KW-0378">Hydrolase</keyword>
<gene>
    <name evidence="1" type="ORF">Y10_01030</name>
</gene>
<evidence type="ECO:0000313" key="1">
    <source>
        <dbReference type="EMBL" id="GLB47735.1"/>
    </source>
</evidence>
<dbReference type="Gene3D" id="2.40.128.140">
    <property type="entry name" value="Outer membrane protein"/>
    <property type="match status" value="1"/>
</dbReference>
<sequence length="279" mass="31889">MNAQTTNDTRLIQLQIDNDVLAPYDEDNYYTSGLFLAYRQSASNFLWWHAQPGENLFINADIKHQMYVPLYPNSEYLRGYDRPFAGWLATGLKINKISEKNVWLYGIALGVTGEASRAKELHQGFHDFAGVSENPLWIDQIPSGLMGNVEFGYGYLWNPSVLWTSKTVVGTKDVYLETGLTGLYNISYKEYLMPTTPKWFLMVGADYRLVGYDALLQGSVWNNDAPLTRDPSRNMLFCKLGVGWLGKGFSMQYVFNTTTKRTEKAQNHTYGTLIFQFRL</sequence>
<proteinExistence type="predicted"/>
<keyword evidence="1" id="KW-0269">Exonuclease</keyword>
<protein>
    <submittedName>
        <fullName evidence="1">Exonuclease</fullName>
    </submittedName>
</protein>